<sequence>MIYYASKYGTSEQIAHWLSEKLALDVQNLEETDFMNRDELPVLVMPMYASALYKSRKALSLLRNAGLNKAIVVTFGLSDPKRPDTKAALQVAVLRAFLILKQ</sequence>
<reference evidence="2 3" key="1">
    <citation type="submission" date="2016-11" db="EMBL/GenBank/DDBJ databases">
        <title>Description of two novel members of the family Erysipelotrichaceae: Ileibacterium lipovorans gen. nov., sp. nov. and Dubosiella newyorkensis, gen. nov., sp. nov.</title>
        <authorList>
            <person name="Cox L.M."/>
            <person name="Sohn J."/>
            <person name="Tyrrell K.L."/>
            <person name="Citron D.M."/>
            <person name="Lawson P.A."/>
            <person name="Patel N.B."/>
            <person name="Iizumi T."/>
            <person name="Perez-Perez G.I."/>
            <person name="Goldstein E.J."/>
            <person name="Blaser M.J."/>
        </authorList>
    </citation>
    <scope>NUCLEOTIDE SEQUENCE [LARGE SCALE GENOMIC DNA]</scope>
    <source>
        <strain evidence="2 3">NYU-BL-A3</strain>
    </source>
</reference>
<organism evidence="2 3">
    <name type="scientific">Ileibacterium valens</name>
    <dbReference type="NCBI Taxonomy" id="1862668"/>
    <lineage>
        <taxon>Bacteria</taxon>
        <taxon>Bacillati</taxon>
        <taxon>Bacillota</taxon>
        <taxon>Erysipelotrichia</taxon>
        <taxon>Erysipelotrichales</taxon>
        <taxon>Erysipelotrichaceae</taxon>
        <taxon>Ileibacterium</taxon>
    </lineage>
</organism>
<keyword evidence="3" id="KW-1185">Reference proteome</keyword>
<evidence type="ECO:0000313" key="2">
    <source>
        <dbReference type="EMBL" id="OLU37620.1"/>
    </source>
</evidence>
<name>A0A1U7NDZ1_9FIRM</name>
<dbReference type="EMBL" id="MPJW01000196">
    <property type="protein sequence ID" value="OLU37620.1"/>
    <property type="molecule type" value="Genomic_DNA"/>
</dbReference>
<evidence type="ECO:0000313" key="3">
    <source>
        <dbReference type="Proteomes" id="UP000186341"/>
    </source>
</evidence>
<comment type="caution">
    <text evidence="2">The sequence shown here is derived from an EMBL/GenBank/DDBJ whole genome shotgun (WGS) entry which is preliminary data.</text>
</comment>
<dbReference type="GeneID" id="82203533"/>
<dbReference type="RefSeq" id="WP_075820721.1">
    <property type="nucleotide sequence ID" value="NZ_CAPYCV010000033.1"/>
</dbReference>
<dbReference type="AlphaFoldDB" id="A0A1U7NDZ1"/>
<dbReference type="GO" id="GO:0016651">
    <property type="term" value="F:oxidoreductase activity, acting on NAD(P)H"/>
    <property type="evidence" value="ECO:0007669"/>
    <property type="project" value="UniProtKB-ARBA"/>
</dbReference>
<dbReference type="Gene3D" id="3.40.50.360">
    <property type="match status" value="1"/>
</dbReference>
<gene>
    <name evidence="2" type="ORF">BO222_10250</name>
</gene>
<dbReference type="Proteomes" id="UP000186341">
    <property type="component" value="Unassembled WGS sequence"/>
</dbReference>
<dbReference type="InterPro" id="IPR029039">
    <property type="entry name" value="Flavoprotein-like_sf"/>
</dbReference>
<protein>
    <recommendedName>
        <fullName evidence="1">Flavodoxin-like domain-containing protein</fullName>
    </recommendedName>
</protein>
<accession>A0A1U7NDZ1</accession>
<proteinExistence type="predicted"/>
<evidence type="ECO:0000259" key="1">
    <source>
        <dbReference type="PROSITE" id="PS50902"/>
    </source>
</evidence>
<feature type="domain" description="Flavodoxin-like" evidence="1">
    <location>
        <begin position="1"/>
        <end position="102"/>
    </location>
</feature>
<dbReference type="PROSITE" id="PS50902">
    <property type="entry name" value="FLAVODOXIN_LIKE"/>
    <property type="match status" value="1"/>
</dbReference>
<dbReference type="GO" id="GO:0010181">
    <property type="term" value="F:FMN binding"/>
    <property type="evidence" value="ECO:0007669"/>
    <property type="project" value="InterPro"/>
</dbReference>
<dbReference type="OrthoDB" id="9813995at2"/>
<dbReference type="InterPro" id="IPR008254">
    <property type="entry name" value="Flavodoxin/NO_synth"/>
</dbReference>
<dbReference type="SUPFAM" id="SSF52218">
    <property type="entry name" value="Flavoproteins"/>
    <property type="match status" value="1"/>
</dbReference>